<evidence type="ECO:0000256" key="2">
    <source>
        <dbReference type="ARBA" id="ARBA00022553"/>
    </source>
</evidence>
<proteinExistence type="predicted"/>
<dbReference type="SUPFAM" id="SSF47336">
    <property type="entry name" value="ACP-like"/>
    <property type="match status" value="1"/>
</dbReference>
<evidence type="ECO:0000256" key="1">
    <source>
        <dbReference type="ARBA" id="ARBA00022450"/>
    </source>
</evidence>
<keyword evidence="2" id="KW-0597">Phosphoprotein</keyword>
<dbReference type="InterPro" id="IPR020806">
    <property type="entry name" value="PKS_PP-bd"/>
</dbReference>
<organism evidence="4 5">
    <name type="scientific">Actinomadura fulvescens</name>
    <dbReference type="NCBI Taxonomy" id="46160"/>
    <lineage>
        <taxon>Bacteria</taxon>
        <taxon>Bacillati</taxon>
        <taxon>Actinomycetota</taxon>
        <taxon>Actinomycetes</taxon>
        <taxon>Streptosporangiales</taxon>
        <taxon>Thermomonosporaceae</taxon>
        <taxon>Actinomadura</taxon>
    </lineage>
</organism>
<dbReference type="PROSITE" id="PS50075">
    <property type="entry name" value="CARRIER"/>
    <property type="match status" value="1"/>
</dbReference>
<comment type="caution">
    <text evidence="4">The sequence shown here is derived from an EMBL/GenBank/DDBJ whole genome shotgun (WGS) entry which is preliminary data.</text>
</comment>
<reference evidence="4 5" key="1">
    <citation type="journal article" date="2019" name="Int. J. Syst. Evol. Microbiol.">
        <title>The Global Catalogue of Microorganisms (GCM) 10K type strain sequencing project: providing services to taxonomists for standard genome sequencing and annotation.</title>
        <authorList>
            <consortium name="The Broad Institute Genomics Platform"/>
            <consortium name="The Broad Institute Genome Sequencing Center for Infectious Disease"/>
            <person name="Wu L."/>
            <person name="Ma J."/>
        </authorList>
    </citation>
    <scope>NUCLEOTIDE SEQUENCE [LARGE SCALE GENOMIC DNA]</scope>
    <source>
        <strain evidence="4 5">JCM 6833</strain>
    </source>
</reference>
<gene>
    <name evidence="4" type="ORF">GCM10010411_54920</name>
</gene>
<evidence type="ECO:0000259" key="3">
    <source>
        <dbReference type="PROSITE" id="PS50075"/>
    </source>
</evidence>
<dbReference type="SMART" id="SM00823">
    <property type="entry name" value="PKS_PP"/>
    <property type="match status" value="1"/>
</dbReference>
<dbReference type="Proteomes" id="UP001501509">
    <property type="component" value="Unassembled WGS sequence"/>
</dbReference>
<name>A0ABN3Q2G9_9ACTN</name>
<dbReference type="RefSeq" id="WP_344545322.1">
    <property type="nucleotide sequence ID" value="NZ_BAAATD010000007.1"/>
</dbReference>
<keyword evidence="5" id="KW-1185">Reference proteome</keyword>
<sequence>MAEQDLAAIRTHVAHVLAIDVGRLQDDTDLLQFGLDSLALVEIFAWLEARFRIAIAMGEGLATLFEAPTVGQLHAFVRSSMRRHS</sequence>
<dbReference type="Pfam" id="PF00550">
    <property type="entry name" value="PP-binding"/>
    <property type="match status" value="1"/>
</dbReference>
<evidence type="ECO:0000313" key="5">
    <source>
        <dbReference type="Proteomes" id="UP001501509"/>
    </source>
</evidence>
<protein>
    <recommendedName>
        <fullName evidence="3">Carrier domain-containing protein</fullName>
    </recommendedName>
</protein>
<dbReference type="EMBL" id="BAAATD010000007">
    <property type="protein sequence ID" value="GAA2613087.1"/>
    <property type="molecule type" value="Genomic_DNA"/>
</dbReference>
<accession>A0ABN3Q2G9</accession>
<dbReference type="Gene3D" id="1.10.1200.10">
    <property type="entry name" value="ACP-like"/>
    <property type="match status" value="1"/>
</dbReference>
<feature type="domain" description="Carrier" evidence="3">
    <location>
        <begin position="1"/>
        <end position="81"/>
    </location>
</feature>
<dbReference type="InterPro" id="IPR036736">
    <property type="entry name" value="ACP-like_sf"/>
</dbReference>
<keyword evidence="1" id="KW-0596">Phosphopantetheine</keyword>
<dbReference type="InterPro" id="IPR009081">
    <property type="entry name" value="PP-bd_ACP"/>
</dbReference>
<evidence type="ECO:0000313" key="4">
    <source>
        <dbReference type="EMBL" id="GAA2613087.1"/>
    </source>
</evidence>